<dbReference type="PANTHER" id="PTHR12356">
    <property type="entry name" value="NUCLEAR MOVEMENT PROTEIN NUDC"/>
    <property type="match status" value="1"/>
</dbReference>
<dbReference type="GO" id="GO:0005737">
    <property type="term" value="C:cytoplasm"/>
    <property type="evidence" value="ECO:0007669"/>
    <property type="project" value="UniProtKB-SubCell"/>
</dbReference>
<accession>A0AAV8VG16</accession>
<evidence type="ECO:0000259" key="7">
    <source>
        <dbReference type="PROSITE" id="PS51203"/>
    </source>
</evidence>
<comment type="similarity">
    <text evidence="2">Belongs to the nudC family.</text>
</comment>
<evidence type="ECO:0000313" key="8">
    <source>
        <dbReference type="EMBL" id="KAJ8913202.1"/>
    </source>
</evidence>
<gene>
    <name evidence="8" type="ORF">NQ315_016144</name>
</gene>
<evidence type="ECO:0000256" key="2">
    <source>
        <dbReference type="ARBA" id="ARBA00010513"/>
    </source>
</evidence>
<dbReference type="InterPro" id="IPR007052">
    <property type="entry name" value="CS_dom"/>
</dbReference>
<evidence type="ECO:0000256" key="5">
    <source>
        <dbReference type="ARBA" id="ARBA00022553"/>
    </source>
</evidence>
<dbReference type="InterPro" id="IPR025934">
    <property type="entry name" value="NudC_N_dom"/>
</dbReference>
<dbReference type="Proteomes" id="UP001159042">
    <property type="component" value="Unassembled WGS sequence"/>
</dbReference>
<protein>
    <recommendedName>
        <fullName evidence="3">Nuclear migration protein nudC</fullName>
    </recommendedName>
    <alternativeName>
        <fullName evidence="6">Nuclear distribution protein C homolog</fullName>
    </alternativeName>
</protein>
<organism evidence="8 9">
    <name type="scientific">Exocentrus adspersus</name>
    <dbReference type="NCBI Taxonomy" id="1586481"/>
    <lineage>
        <taxon>Eukaryota</taxon>
        <taxon>Metazoa</taxon>
        <taxon>Ecdysozoa</taxon>
        <taxon>Arthropoda</taxon>
        <taxon>Hexapoda</taxon>
        <taxon>Insecta</taxon>
        <taxon>Pterygota</taxon>
        <taxon>Neoptera</taxon>
        <taxon>Endopterygota</taxon>
        <taxon>Coleoptera</taxon>
        <taxon>Polyphaga</taxon>
        <taxon>Cucujiformia</taxon>
        <taxon>Chrysomeloidea</taxon>
        <taxon>Cerambycidae</taxon>
        <taxon>Lamiinae</taxon>
        <taxon>Acanthocinini</taxon>
        <taxon>Exocentrus</taxon>
    </lineage>
</organism>
<keyword evidence="9" id="KW-1185">Reference proteome</keyword>
<dbReference type="Pfam" id="PF14050">
    <property type="entry name" value="Nudc_N"/>
    <property type="match status" value="1"/>
</dbReference>
<dbReference type="GO" id="GO:0051082">
    <property type="term" value="F:unfolded protein binding"/>
    <property type="evidence" value="ECO:0007669"/>
    <property type="project" value="TreeGrafter"/>
</dbReference>
<reference evidence="8 9" key="1">
    <citation type="journal article" date="2023" name="Insect Mol. Biol.">
        <title>Genome sequencing provides insights into the evolution of gene families encoding plant cell wall-degrading enzymes in longhorned beetles.</title>
        <authorList>
            <person name="Shin N.R."/>
            <person name="Okamura Y."/>
            <person name="Kirsch R."/>
            <person name="Pauchet Y."/>
        </authorList>
    </citation>
    <scope>NUCLEOTIDE SEQUENCE [LARGE SCALE GENOMIC DNA]</scope>
    <source>
        <strain evidence="8">EAD_L_NR</strain>
    </source>
</reference>
<evidence type="ECO:0000256" key="3">
    <source>
        <dbReference type="ARBA" id="ARBA00017641"/>
    </source>
</evidence>
<dbReference type="Pfam" id="PF04969">
    <property type="entry name" value="CS"/>
    <property type="match status" value="1"/>
</dbReference>
<sequence length="290" mass="33190">MSDSNHDDMLFEMLKQCKTLPNFLDDVFGFLQRRTDFYVVADEPNAAVGLPEGLAEKLIRHTFYKWKPHPVETVYSDVDIPTVTEETVVSNSEEIDQVTSTTDDLNLLESKPQTYTFNKPEYFNGAVYEDYCWSQTILEVNISVRVPENVTSKDLIVTLTPNTISVKLKDGSGLLEGELCQKCKSNEAIWSLDGRKLEIHLDKCQDMWWNRLIISEPELDISKIDCTRPYEELPEEAQAKIEELQWNQERKRLGLPTSEEVILQEKLKKAWNAEGSPFTGPFDPSAVTFG</sequence>
<evidence type="ECO:0000256" key="1">
    <source>
        <dbReference type="ARBA" id="ARBA00004496"/>
    </source>
</evidence>
<dbReference type="Gene3D" id="2.60.40.790">
    <property type="match status" value="1"/>
</dbReference>
<dbReference type="InterPro" id="IPR037898">
    <property type="entry name" value="NudC_fam"/>
</dbReference>
<name>A0AAV8VG16_9CUCU</name>
<keyword evidence="4" id="KW-0963">Cytoplasm</keyword>
<keyword evidence="5" id="KW-0597">Phosphoprotein</keyword>
<evidence type="ECO:0000256" key="4">
    <source>
        <dbReference type="ARBA" id="ARBA00022490"/>
    </source>
</evidence>
<evidence type="ECO:0000256" key="6">
    <source>
        <dbReference type="ARBA" id="ARBA00030427"/>
    </source>
</evidence>
<feature type="domain" description="CS" evidence="7">
    <location>
        <begin position="126"/>
        <end position="213"/>
    </location>
</feature>
<dbReference type="SUPFAM" id="SSF49764">
    <property type="entry name" value="HSP20-like chaperones"/>
    <property type="match status" value="1"/>
</dbReference>
<dbReference type="PROSITE" id="PS51203">
    <property type="entry name" value="CS"/>
    <property type="match status" value="1"/>
</dbReference>
<evidence type="ECO:0000313" key="9">
    <source>
        <dbReference type="Proteomes" id="UP001159042"/>
    </source>
</evidence>
<dbReference type="AlphaFoldDB" id="A0AAV8VG16"/>
<dbReference type="EMBL" id="JANEYG010000099">
    <property type="protein sequence ID" value="KAJ8913202.1"/>
    <property type="molecule type" value="Genomic_DNA"/>
</dbReference>
<dbReference type="PANTHER" id="PTHR12356:SF3">
    <property type="entry name" value="NUCLEAR MIGRATION PROTEIN NUDC"/>
    <property type="match status" value="1"/>
</dbReference>
<proteinExistence type="inferred from homology"/>
<dbReference type="InterPro" id="IPR008978">
    <property type="entry name" value="HSP20-like_chaperone"/>
</dbReference>
<dbReference type="CDD" id="cd06467">
    <property type="entry name" value="p23_NUDC_like"/>
    <property type="match status" value="1"/>
</dbReference>
<comment type="caution">
    <text evidence="8">The sequence shown here is derived from an EMBL/GenBank/DDBJ whole genome shotgun (WGS) entry which is preliminary data.</text>
</comment>
<comment type="subcellular location">
    <subcellularLocation>
        <location evidence="1">Cytoplasm</location>
    </subcellularLocation>
</comment>
<dbReference type="GO" id="GO:0006457">
    <property type="term" value="P:protein folding"/>
    <property type="evidence" value="ECO:0007669"/>
    <property type="project" value="TreeGrafter"/>
</dbReference>